<comment type="caution">
    <text evidence="2">The sequence shown here is derived from an EMBL/GenBank/DDBJ whole genome shotgun (WGS) entry which is preliminary data.</text>
</comment>
<dbReference type="Gene3D" id="3.90.1200.10">
    <property type="match status" value="1"/>
</dbReference>
<protein>
    <submittedName>
        <fullName evidence="2">Aminoglycoside phosphotransferase (APT) family kinase protein</fullName>
    </submittedName>
</protein>
<dbReference type="Pfam" id="PF01636">
    <property type="entry name" value="APH"/>
    <property type="match status" value="1"/>
</dbReference>
<organism evidence="2 3">
    <name type="scientific">Demequina lutea</name>
    <dbReference type="NCBI Taxonomy" id="431489"/>
    <lineage>
        <taxon>Bacteria</taxon>
        <taxon>Bacillati</taxon>
        <taxon>Actinomycetota</taxon>
        <taxon>Actinomycetes</taxon>
        <taxon>Micrococcales</taxon>
        <taxon>Demequinaceae</taxon>
        <taxon>Demequina</taxon>
    </lineage>
</organism>
<dbReference type="GO" id="GO:0016301">
    <property type="term" value="F:kinase activity"/>
    <property type="evidence" value="ECO:0007669"/>
    <property type="project" value="UniProtKB-KW"/>
</dbReference>
<dbReference type="RefSeq" id="WP_062074802.1">
    <property type="nucleotide sequence ID" value="NZ_BBRC01000004.1"/>
</dbReference>
<keyword evidence="2" id="KW-0808">Transferase</keyword>
<feature type="domain" description="Aminoglycoside phosphotransferase" evidence="1">
    <location>
        <begin position="41"/>
        <end position="258"/>
    </location>
</feature>
<dbReference type="Proteomes" id="UP000547973">
    <property type="component" value="Unassembled WGS sequence"/>
</dbReference>
<dbReference type="PANTHER" id="PTHR21310:SF42">
    <property type="entry name" value="BIFUNCTIONAL AAC_APH"/>
    <property type="match status" value="1"/>
</dbReference>
<dbReference type="SUPFAM" id="SSF56112">
    <property type="entry name" value="Protein kinase-like (PK-like)"/>
    <property type="match status" value="1"/>
</dbReference>
<dbReference type="InterPro" id="IPR002575">
    <property type="entry name" value="Aminoglycoside_PTrfase"/>
</dbReference>
<evidence type="ECO:0000313" key="2">
    <source>
        <dbReference type="EMBL" id="NYI40213.1"/>
    </source>
</evidence>
<dbReference type="Gene3D" id="3.30.200.20">
    <property type="entry name" value="Phosphorylase Kinase, domain 1"/>
    <property type="match status" value="1"/>
</dbReference>
<evidence type="ECO:0000259" key="1">
    <source>
        <dbReference type="Pfam" id="PF01636"/>
    </source>
</evidence>
<keyword evidence="2" id="KW-0418">Kinase</keyword>
<dbReference type="InterPro" id="IPR051678">
    <property type="entry name" value="AGP_Transferase"/>
</dbReference>
<name>A0A7Z0CIR1_9MICO</name>
<dbReference type="OrthoDB" id="9797603at2"/>
<keyword evidence="3" id="KW-1185">Reference proteome</keyword>
<accession>A0A7Z0CIR1</accession>
<sequence>MSSDITPPDAHPSITHETVVSLVAEQTPHFAHLGIGERFDGWDCAMFRLGDEFAARLPRTQEAVRFLQAEMHWVPQLSSGWDFPAPRFVAHGVPGHGFPWPWAVVTWVPGDMADALPLSADAGTAVGRALAQVHSPAPDDAPFNVEQSIPMAARDAKVRGRVATLAAAPGPSGEQLDSEAALEIWAEALAAIEHTEWVWSHADLHGANVLSHEGVFGGIVDWGSMAMCDPAVDLGFTHTLMPREGVDAAFAEYGRLTGRVDAGFLARARGIALSKCVGVALSPREVTSAMGWRGLVALGAAKWAP</sequence>
<dbReference type="AlphaFoldDB" id="A0A7Z0CIR1"/>
<gene>
    <name evidence="2" type="ORF">BKA03_000332</name>
</gene>
<evidence type="ECO:0000313" key="3">
    <source>
        <dbReference type="Proteomes" id="UP000547973"/>
    </source>
</evidence>
<dbReference type="InterPro" id="IPR011009">
    <property type="entry name" value="Kinase-like_dom_sf"/>
</dbReference>
<reference evidence="2 3" key="1">
    <citation type="submission" date="2020-07" db="EMBL/GenBank/DDBJ databases">
        <title>Sequencing the genomes of 1000 actinobacteria strains.</title>
        <authorList>
            <person name="Klenk H.-P."/>
        </authorList>
    </citation>
    <scope>NUCLEOTIDE SEQUENCE [LARGE SCALE GENOMIC DNA]</scope>
    <source>
        <strain evidence="2 3">DSM 19970</strain>
    </source>
</reference>
<proteinExistence type="predicted"/>
<dbReference type="PANTHER" id="PTHR21310">
    <property type="entry name" value="AMINOGLYCOSIDE PHOSPHOTRANSFERASE-RELATED-RELATED"/>
    <property type="match status" value="1"/>
</dbReference>
<dbReference type="EMBL" id="JACBZO010000001">
    <property type="protein sequence ID" value="NYI40213.1"/>
    <property type="molecule type" value="Genomic_DNA"/>
</dbReference>